<dbReference type="NCBIfam" id="TIGR03314">
    <property type="entry name" value="Se_ssnA"/>
    <property type="match status" value="1"/>
</dbReference>
<dbReference type="InterPro" id="IPR011059">
    <property type="entry name" value="Metal-dep_hydrolase_composite"/>
</dbReference>
<dbReference type="CDD" id="cd01298">
    <property type="entry name" value="ATZ_TRZ_like"/>
    <property type="match status" value="1"/>
</dbReference>
<evidence type="ECO:0000256" key="1">
    <source>
        <dbReference type="ARBA" id="ARBA00022801"/>
    </source>
</evidence>
<accession>A0A2K1NY76</accession>
<dbReference type="InterPro" id="IPR032466">
    <property type="entry name" value="Metal_Hydrolase"/>
</dbReference>
<feature type="domain" description="Amidohydrolase-related" evidence="2">
    <location>
        <begin position="56"/>
        <end position="414"/>
    </location>
</feature>
<proteinExistence type="predicted"/>
<keyword evidence="1 3" id="KW-0378">Hydrolase</keyword>
<sequence length="443" mass="50337">MLLIGNATVLTFDEEIPIINNGAVLIEGKKIKEIGETEVLLHKYPNAVFKNAQDKVLMPGLINTHTHLYSTFARGMNLKTDTSPQNFLEILEKLWWRLDNTLNENDIYYSALFAILECIKNGVTTIFDHHASFNYIDGSLDIIAQAAMEAGIRANLCYEVSDRHGQTKRYASLKENERFIRKIQVSQNDKLGGMIGLHASFTLEDRTLNKASELADELHVPFHIHVAEGREDLQDSVKRGYMGVVDRLTKFKILRPHTLAAHGVHIKKEEIPMLKKSGAWVVHNPESNMGNAVGAAPIKDFFDHEILTGLGTDAYTHDMFESIKVANLLQKHQSGDPQAGWNEVYNMAFNNNIQIVSNLLGVEIGKIKENFRADLIIVDYIPPTPIEKDNVYSHILFGMNGGMVETVIIDGKIIMDDREVTVLDYERIHRRTREQARRFWERF</sequence>
<dbReference type="SUPFAM" id="SSF51556">
    <property type="entry name" value="Metallo-dependent hydrolases"/>
    <property type="match status" value="1"/>
</dbReference>
<protein>
    <submittedName>
        <fullName evidence="3">Chlorohydrolase</fullName>
    </submittedName>
</protein>
<evidence type="ECO:0000313" key="3">
    <source>
        <dbReference type="EMBL" id="PNR95481.1"/>
    </source>
</evidence>
<dbReference type="NCBIfam" id="NF005540">
    <property type="entry name" value="PRK07203.1"/>
    <property type="match status" value="1"/>
</dbReference>
<dbReference type="RefSeq" id="WP_103067407.1">
    <property type="nucleotide sequence ID" value="NZ_AZRL01000021.1"/>
</dbReference>
<reference evidence="3 4" key="1">
    <citation type="submission" date="2013-12" db="EMBL/GenBank/DDBJ databases">
        <title>Comparative genomics of Petrotoga isolates.</title>
        <authorList>
            <person name="Nesbo C.L."/>
            <person name="Charchuk R."/>
            <person name="Chow K."/>
        </authorList>
    </citation>
    <scope>NUCLEOTIDE SEQUENCE [LARGE SCALE GENOMIC DNA]</scope>
    <source>
        <strain evidence="3 4">DSM 13574</strain>
    </source>
</reference>
<dbReference type="EMBL" id="AZRL01000021">
    <property type="protein sequence ID" value="PNR95481.1"/>
    <property type="molecule type" value="Genomic_DNA"/>
</dbReference>
<dbReference type="Gene3D" id="2.30.40.10">
    <property type="entry name" value="Urease, subunit C, domain 1"/>
    <property type="match status" value="1"/>
</dbReference>
<dbReference type="InterPro" id="IPR017700">
    <property type="entry name" value="Aminohydrolase_SsnA"/>
</dbReference>
<name>A0A2K1NY76_9BACT</name>
<dbReference type="GO" id="GO:0016810">
    <property type="term" value="F:hydrolase activity, acting on carbon-nitrogen (but not peptide) bonds"/>
    <property type="evidence" value="ECO:0007669"/>
    <property type="project" value="InterPro"/>
</dbReference>
<dbReference type="PANTHER" id="PTHR43794:SF11">
    <property type="entry name" value="AMIDOHYDROLASE-RELATED DOMAIN-CONTAINING PROTEIN"/>
    <property type="match status" value="1"/>
</dbReference>
<dbReference type="Proteomes" id="UP000236434">
    <property type="component" value="Unassembled WGS sequence"/>
</dbReference>
<organism evidence="3 4">
    <name type="scientific">Petrotoga olearia DSM 13574</name>
    <dbReference type="NCBI Taxonomy" id="1122955"/>
    <lineage>
        <taxon>Bacteria</taxon>
        <taxon>Thermotogati</taxon>
        <taxon>Thermotogota</taxon>
        <taxon>Thermotogae</taxon>
        <taxon>Petrotogales</taxon>
        <taxon>Petrotogaceae</taxon>
        <taxon>Petrotoga</taxon>
    </lineage>
</organism>
<dbReference type="AlphaFoldDB" id="A0A2K1NY76"/>
<comment type="caution">
    <text evidence="3">The sequence shown here is derived from an EMBL/GenBank/DDBJ whole genome shotgun (WGS) entry which is preliminary data.</text>
</comment>
<evidence type="ECO:0000313" key="4">
    <source>
        <dbReference type="Proteomes" id="UP000236434"/>
    </source>
</evidence>
<dbReference type="Gene3D" id="3.20.20.140">
    <property type="entry name" value="Metal-dependent hydrolases"/>
    <property type="match status" value="1"/>
</dbReference>
<gene>
    <name evidence="3" type="ORF">X929_07760</name>
</gene>
<evidence type="ECO:0000259" key="2">
    <source>
        <dbReference type="Pfam" id="PF01979"/>
    </source>
</evidence>
<dbReference type="SUPFAM" id="SSF51338">
    <property type="entry name" value="Composite domain of metallo-dependent hydrolases"/>
    <property type="match status" value="1"/>
</dbReference>
<dbReference type="InterPro" id="IPR006680">
    <property type="entry name" value="Amidohydro-rel"/>
</dbReference>
<dbReference type="PANTHER" id="PTHR43794">
    <property type="entry name" value="AMINOHYDROLASE SSNA-RELATED"/>
    <property type="match status" value="1"/>
</dbReference>
<dbReference type="OrthoDB" id="9807210at2"/>
<dbReference type="Pfam" id="PF01979">
    <property type="entry name" value="Amidohydro_1"/>
    <property type="match status" value="1"/>
</dbReference>
<dbReference type="InterPro" id="IPR050287">
    <property type="entry name" value="MTA/SAH_deaminase"/>
</dbReference>